<organism evidence="1 2">
    <name type="scientific">Dorea longicatena</name>
    <dbReference type="NCBI Taxonomy" id="88431"/>
    <lineage>
        <taxon>Bacteria</taxon>
        <taxon>Bacillati</taxon>
        <taxon>Bacillota</taxon>
        <taxon>Clostridia</taxon>
        <taxon>Lachnospirales</taxon>
        <taxon>Lachnospiraceae</taxon>
        <taxon>Dorea</taxon>
    </lineage>
</organism>
<name>A0A174SM22_9FIRM</name>
<evidence type="ECO:0000313" key="1">
    <source>
        <dbReference type="EMBL" id="CUP95619.1"/>
    </source>
</evidence>
<gene>
    <name evidence="1" type="primary">recT_2</name>
    <name evidence="1" type="ORF">ERS852526_02412</name>
</gene>
<dbReference type="InterPro" id="IPR018330">
    <property type="entry name" value="RecT_fam"/>
</dbReference>
<dbReference type="Pfam" id="PF03837">
    <property type="entry name" value="RecT"/>
    <property type="match status" value="1"/>
</dbReference>
<evidence type="ECO:0000313" key="2">
    <source>
        <dbReference type="Proteomes" id="UP000095485"/>
    </source>
</evidence>
<dbReference type="NCBIfam" id="TIGR00616">
    <property type="entry name" value="rect"/>
    <property type="match status" value="1"/>
</dbReference>
<protein>
    <submittedName>
        <fullName evidence="1">p33</fullName>
    </submittedName>
</protein>
<dbReference type="Proteomes" id="UP000095485">
    <property type="component" value="Unassembled WGS sequence"/>
</dbReference>
<accession>A0A174SM22</accession>
<dbReference type="GO" id="GO:0006259">
    <property type="term" value="P:DNA metabolic process"/>
    <property type="evidence" value="ECO:0007669"/>
    <property type="project" value="InterPro"/>
</dbReference>
<dbReference type="RefSeq" id="WP_055284109.1">
    <property type="nucleotide sequence ID" value="NZ_CZAY01000019.1"/>
</dbReference>
<dbReference type="OrthoDB" id="1045432at2"/>
<sequence>MTVGKTDEIKQELARKVENTKAGTKLKKSMSIADMIKVMEPQIKKALPEVITPERFTRMALSALNTTPKLNECTPMSFLAALMNAAQLGLEPNTPLGQAFLIPYNNKGKMECQFQLGYKGLIDLSYRNPNMQIITAHTVYENDEFEYELGLNPCLDHRPTLGERGEIRLFYGLFKLTNGGFGFEVMSKTAMDDFAKEYSKAFDSSFSPWRTNYESMALKTIIKKALKYAPLKSEFRNALSTDETIKNEIGADMSEINSENIFDTVYQEECA</sequence>
<dbReference type="GO" id="GO:0003677">
    <property type="term" value="F:DNA binding"/>
    <property type="evidence" value="ECO:0007669"/>
    <property type="project" value="InterPro"/>
</dbReference>
<dbReference type="InterPro" id="IPR004590">
    <property type="entry name" value="ssDNA_annealing_RecT"/>
</dbReference>
<proteinExistence type="predicted"/>
<reference evidence="1 2" key="1">
    <citation type="submission" date="2015-09" db="EMBL/GenBank/DDBJ databases">
        <authorList>
            <consortium name="Pathogen Informatics"/>
        </authorList>
    </citation>
    <scope>NUCLEOTIDE SEQUENCE [LARGE SCALE GENOMIC DNA]</scope>
    <source>
        <strain evidence="1 2">2789STDY5834914</strain>
    </source>
</reference>
<dbReference type="AlphaFoldDB" id="A0A174SM22"/>
<dbReference type="GeneID" id="96229692"/>
<dbReference type="EMBL" id="CZAY01000019">
    <property type="protein sequence ID" value="CUP95619.1"/>
    <property type="molecule type" value="Genomic_DNA"/>
</dbReference>